<comment type="caution">
    <text evidence="2">The sequence shown here is derived from an EMBL/GenBank/DDBJ whole genome shotgun (WGS) entry which is preliminary data.</text>
</comment>
<gene>
    <name evidence="2" type="ORF">DCF17_22520</name>
</gene>
<dbReference type="Proteomes" id="UP000249081">
    <property type="component" value="Unassembled WGS sequence"/>
</dbReference>
<feature type="transmembrane region" description="Helical" evidence="1">
    <location>
        <begin position="44"/>
        <end position="61"/>
    </location>
</feature>
<proteinExistence type="predicted"/>
<protein>
    <submittedName>
        <fullName evidence="2">Uncharacterized protein</fullName>
    </submittedName>
</protein>
<evidence type="ECO:0000313" key="2">
    <source>
        <dbReference type="EMBL" id="PZO32941.1"/>
    </source>
</evidence>
<keyword evidence="1" id="KW-1133">Transmembrane helix</keyword>
<keyword evidence="1" id="KW-0472">Membrane</keyword>
<name>A0A2W4XAG4_9CYAN</name>
<reference evidence="2 3" key="2">
    <citation type="submission" date="2018-06" db="EMBL/GenBank/DDBJ databases">
        <title>Metagenomic assembly of (sub)arctic Cyanobacteria and their associated microbiome from non-axenic cultures.</title>
        <authorList>
            <person name="Baurain D."/>
        </authorList>
    </citation>
    <scope>NUCLEOTIDE SEQUENCE [LARGE SCALE GENOMIC DNA]</scope>
    <source>
        <strain evidence="2">ULC041bin1</strain>
    </source>
</reference>
<organism evidence="2 3">
    <name type="scientific">Shackletoniella antarctica</name>
    <dbReference type="NCBI Taxonomy" id="268115"/>
    <lineage>
        <taxon>Bacteria</taxon>
        <taxon>Bacillati</taxon>
        <taxon>Cyanobacteriota</taxon>
        <taxon>Cyanophyceae</taxon>
        <taxon>Oculatellales</taxon>
        <taxon>Oculatellaceae</taxon>
        <taxon>Shackletoniella</taxon>
    </lineage>
</organism>
<keyword evidence="1" id="KW-0812">Transmembrane</keyword>
<evidence type="ECO:0000313" key="3">
    <source>
        <dbReference type="Proteomes" id="UP000249081"/>
    </source>
</evidence>
<dbReference type="AlphaFoldDB" id="A0A2W4XAG4"/>
<reference evidence="3" key="1">
    <citation type="submission" date="2018-04" db="EMBL/GenBank/DDBJ databases">
        <authorList>
            <person name="Cornet L."/>
        </authorList>
    </citation>
    <scope>NUCLEOTIDE SEQUENCE [LARGE SCALE GENOMIC DNA]</scope>
</reference>
<accession>A0A2W4XAG4</accession>
<sequence>MNYLRLVATSPARAWAWGQRYPYAAIGYGLVLLLGAWVSRPLLVIIAAAAIISGIAAIFNPQHQE</sequence>
<dbReference type="EMBL" id="QBMN01000284">
    <property type="protein sequence ID" value="PZO32941.1"/>
    <property type="molecule type" value="Genomic_DNA"/>
</dbReference>
<feature type="transmembrane region" description="Helical" evidence="1">
    <location>
        <begin position="21"/>
        <end position="38"/>
    </location>
</feature>
<evidence type="ECO:0000256" key="1">
    <source>
        <dbReference type="SAM" id="Phobius"/>
    </source>
</evidence>